<name>V6F479_MAGGM</name>
<protein>
    <submittedName>
        <fullName evidence="2">Uncharacterized protein</fullName>
    </submittedName>
</protein>
<keyword evidence="1" id="KW-0472">Membrane</keyword>
<sequence length="57" mass="6705">MIAFEIALLMLESRLYDSNLEILQLLSLRHSIIFLLTSHFALDFTMIIFLPILFLHL</sequence>
<evidence type="ECO:0000256" key="1">
    <source>
        <dbReference type="SAM" id="Phobius"/>
    </source>
</evidence>
<evidence type="ECO:0000313" key="3">
    <source>
        <dbReference type="Proteomes" id="UP000018922"/>
    </source>
</evidence>
<keyword evidence="1" id="KW-1133">Transmembrane helix</keyword>
<dbReference type="KEGG" id="mgy:MGMSRv2__3044"/>
<keyword evidence="3" id="KW-1185">Reference proteome</keyword>
<feature type="transmembrane region" description="Helical" evidence="1">
    <location>
        <begin position="32"/>
        <end position="55"/>
    </location>
</feature>
<accession>V6F479</accession>
<dbReference type="HOGENOM" id="CLU_2991353_0_0_5"/>
<dbReference type="AlphaFoldDB" id="V6F479"/>
<reference evidence="2 3" key="1">
    <citation type="journal article" date="2014" name="Genome Announc.">
        <title>Complete genome sequence of Magnetospirillum gryphiswaldense MSR-1.</title>
        <authorList>
            <person name="Wang X."/>
            <person name="Wang Q."/>
            <person name="Zhang W."/>
            <person name="Wang Y."/>
            <person name="Li L."/>
            <person name="Wen T."/>
            <person name="Zhang T."/>
            <person name="Zhang Y."/>
            <person name="Xu J."/>
            <person name="Hu J."/>
            <person name="Li S."/>
            <person name="Liu L."/>
            <person name="Liu J."/>
            <person name="Jiang W."/>
            <person name="Tian J."/>
            <person name="Li Y."/>
            <person name="Schuler D."/>
            <person name="Wang L."/>
            <person name="Li J."/>
        </authorList>
    </citation>
    <scope>NUCLEOTIDE SEQUENCE [LARGE SCALE GENOMIC DNA]</scope>
    <source>
        <strain evidence="3">DSM 6361 / JCM 21280 / NBRC 15271 / MSR-1</strain>
    </source>
</reference>
<evidence type="ECO:0000313" key="2">
    <source>
        <dbReference type="EMBL" id="CDL00259.1"/>
    </source>
</evidence>
<proteinExistence type="predicted"/>
<dbReference type="Proteomes" id="UP000018922">
    <property type="component" value="Chromosome I"/>
</dbReference>
<keyword evidence="1" id="KW-0812">Transmembrane</keyword>
<gene>
    <name evidence="2" type="ordered locus">MGMSRv2__3044</name>
</gene>
<dbReference type="EMBL" id="HG794546">
    <property type="protein sequence ID" value="CDL00259.1"/>
    <property type="molecule type" value="Genomic_DNA"/>
</dbReference>
<organism evidence="2 3">
    <name type="scientific">Magnetospirillum gryphiswaldense (strain DSM 6361 / JCM 21280 / NBRC 15271 / MSR-1)</name>
    <dbReference type="NCBI Taxonomy" id="431944"/>
    <lineage>
        <taxon>Bacteria</taxon>
        <taxon>Pseudomonadati</taxon>
        <taxon>Pseudomonadota</taxon>
        <taxon>Alphaproteobacteria</taxon>
        <taxon>Rhodospirillales</taxon>
        <taxon>Rhodospirillaceae</taxon>
        <taxon>Magnetospirillum</taxon>
    </lineage>
</organism>